<evidence type="ECO:0000313" key="2">
    <source>
        <dbReference type="EnsemblPlants" id="cds.evm.model.08.778"/>
    </source>
</evidence>
<sequence>MRGGENTRYNNDQEGKIRSMGGTRSASRHGQSNLQERLNQKKIDLRQQLGPKQGDSIHLRVDELENKFKKHRVRELGKQSGCDFVEEFESEAYWSKRKDDCKRSSKDKK</sequence>
<accession>A0A803QCC1</accession>
<feature type="region of interest" description="Disordered" evidence="1">
    <location>
        <begin position="1"/>
        <end position="37"/>
    </location>
</feature>
<keyword evidence="3" id="KW-1185">Reference proteome</keyword>
<dbReference type="AlphaFoldDB" id="A0A803QCC1"/>
<evidence type="ECO:0000256" key="1">
    <source>
        <dbReference type="SAM" id="MobiDB-lite"/>
    </source>
</evidence>
<name>A0A803QCC1_CANSA</name>
<dbReference type="Gramene" id="evm.model.08.778">
    <property type="protein sequence ID" value="cds.evm.model.08.778"/>
    <property type="gene ID" value="evm.TU.08.778"/>
</dbReference>
<protein>
    <submittedName>
        <fullName evidence="2">Uncharacterized protein</fullName>
    </submittedName>
</protein>
<dbReference type="EMBL" id="UZAU01000693">
    <property type="status" value="NOT_ANNOTATED_CDS"/>
    <property type="molecule type" value="Genomic_DNA"/>
</dbReference>
<dbReference type="Proteomes" id="UP000596661">
    <property type="component" value="Chromosome 8"/>
</dbReference>
<feature type="compositionally biased region" description="Polar residues" evidence="1">
    <location>
        <begin position="22"/>
        <end position="37"/>
    </location>
</feature>
<organism evidence="2 3">
    <name type="scientific">Cannabis sativa</name>
    <name type="common">Hemp</name>
    <name type="synonym">Marijuana</name>
    <dbReference type="NCBI Taxonomy" id="3483"/>
    <lineage>
        <taxon>Eukaryota</taxon>
        <taxon>Viridiplantae</taxon>
        <taxon>Streptophyta</taxon>
        <taxon>Embryophyta</taxon>
        <taxon>Tracheophyta</taxon>
        <taxon>Spermatophyta</taxon>
        <taxon>Magnoliopsida</taxon>
        <taxon>eudicotyledons</taxon>
        <taxon>Gunneridae</taxon>
        <taxon>Pentapetalae</taxon>
        <taxon>rosids</taxon>
        <taxon>fabids</taxon>
        <taxon>Rosales</taxon>
        <taxon>Cannabaceae</taxon>
        <taxon>Cannabis</taxon>
    </lineage>
</organism>
<evidence type="ECO:0000313" key="3">
    <source>
        <dbReference type="Proteomes" id="UP000596661"/>
    </source>
</evidence>
<reference evidence="2" key="2">
    <citation type="submission" date="2021-03" db="UniProtKB">
        <authorList>
            <consortium name="EnsemblPlants"/>
        </authorList>
    </citation>
    <scope>IDENTIFICATION</scope>
</reference>
<proteinExistence type="predicted"/>
<reference evidence="2" key="1">
    <citation type="submission" date="2018-11" db="EMBL/GenBank/DDBJ databases">
        <authorList>
            <person name="Grassa J C."/>
        </authorList>
    </citation>
    <scope>NUCLEOTIDE SEQUENCE [LARGE SCALE GENOMIC DNA]</scope>
</reference>
<dbReference type="EnsemblPlants" id="evm.model.08.778">
    <property type="protein sequence ID" value="cds.evm.model.08.778"/>
    <property type="gene ID" value="evm.TU.08.778"/>
</dbReference>